<keyword evidence="13" id="KW-1185">Reference proteome</keyword>
<dbReference type="PANTHER" id="PTHR14741:SF32">
    <property type="entry name" value="TRIMETHYLGUANOSINE SYNTHASE"/>
    <property type="match status" value="1"/>
</dbReference>
<evidence type="ECO:0000256" key="1">
    <source>
        <dbReference type="ARBA" id="ARBA00018517"/>
    </source>
</evidence>
<dbReference type="InterPro" id="IPR029063">
    <property type="entry name" value="SAM-dependent_MTases_sf"/>
</dbReference>
<keyword evidence="10" id="KW-1133">Transmembrane helix</keyword>
<sequence length="435" mass="48763">MPSIHWNRRSIIYAAVTLTALFFITSTITQPVVPTQLTPQHDPNFPDNPNDEILDPECTITNHQTGHFFDLRELSNLHMDDTHSIPFQAWNAKGFDYGKNFSIGICSSPLRQINALTDLDFPTVANKSNVAGYYTGPHGEKVSIGEANSNLKFRGNQLLLEYENGDLCENGDSTQIRKSTLVTFRCDREMMSKARLSYIGSFHNCSYVFELRTIHACPAARDETESNIVSVFFAILLAAIGVYLGANKLYKLTEYYMGKRSSGFKGVMKKYWNQRYDLFPNFDDGIRLTRELWFSVTPHKMALFVAEYIAQYAEEGEILDAFCGGGGNVVAFINAGLQVVAVDNNQSHLECTLNNVQVSCPNYEPDSNQLKLINGDWCSHIDELHNHKFNVVFGSPPWGGPAYQDGVFGMDKLLPMPLDGLLKVLRELATHVCIG</sequence>
<name>A0A4T0WXN7_9ASCO</name>
<comment type="catalytic activity">
    <reaction evidence="7">
        <text>a 5'-end (N(2),N(7)-dimethyl 5'-triphosphoguanosine)-ribonucleoside in snRNA + S-adenosyl-L-methionine = a 5'-end (N(2),N(2),N(7)-trimethyl 5'-triphosphoguanosine)-ribonucleoside in snRNA + S-adenosyl-L-homocysteine + H(+)</text>
        <dbReference type="Rhea" id="RHEA:78479"/>
        <dbReference type="Rhea" id="RHEA-COMP:19087"/>
        <dbReference type="Rhea" id="RHEA-COMP:19089"/>
        <dbReference type="ChEBI" id="CHEBI:15378"/>
        <dbReference type="ChEBI" id="CHEBI:57856"/>
        <dbReference type="ChEBI" id="CHEBI:59789"/>
        <dbReference type="ChEBI" id="CHEBI:167623"/>
        <dbReference type="ChEBI" id="CHEBI:172880"/>
    </reaction>
    <physiologicalReaction direction="left-to-right" evidence="7">
        <dbReference type="Rhea" id="RHEA:78480"/>
    </physiologicalReaction>
</comment>
<comment type="catalytic activity">
    <reaction evidence="8">
        <text>a 5'-end (N(7)-methyl 5'-triphosphoguanosine)-ribonucleoside in snRNA + S-adenosyl-L-methionine = a 5'-end (N(2),N(7)-dimethyl 5'-triphosphoguanosine)-ribonucleoside in snRNA + S-adenosyl-L-homocysteine + H(+)</text>
        <dbReference type="Rhea" id="RHEA:78471"/>
        <dbReference type="Rhea" id="RHEA-COMP:19085"/>
        <dbReference type="Rhea" id="RHEA-COMP:19087"/>
        <dbReference type="ChEBI" id="CHEBI:15378"/>
        <dbReference type="ChEBI" id="CHEBI:57856"/>
        <dbReference type="ChEBI" id="CHEBI:59789"/>
        <dbReference type="ChEBI" id="CHEBI:156461"/>
        <dbReference type="ChEBI" id="CHEBI:172880"/>
    </reaction>
    <physiologicalReaction direction="left-to-right" evidence="8">
        <dbReference type="Rhea" id="RHEA:78472"/>
    </physiologicalReaction>
</comment>
<dbReference type="Proteomes" id="UP000307173">
    <property type="component" value="Unassembled WGS sequence"/>
</dbReference>
<dbReference type="Gene3D" id="2.70.130.10">
    <property type="entry name" value="Mannose-6-phosphate receptor binding domain"/>
    <property type="match status" value="1"/>
</dbReference>
<comment type="similarity">
    <text evidence="4">Belongs to the methyltransferase superfamily. Trimethylguanosine synthase family.</text>
</comment>
<dbReference type="PROSITE" id="PS51914">
    <property type="entry name" value="MRH"/>
    <property type="match status" value="1"/>
</dbReference>
<dbReference type="CDD" id="cd02440">
    <property type="entry name" value="AdoMet_MTases"/>
    <property type="match status" value="1"/>
</dbReference>
<evidence type="ECO:0000256" key="2">
    <source>
        <dbReference type="ARBA" id="ARBA00022729"/>
    </source>
</evidence>
<dbReference type="SMART" id="SM01404">
    <property type="entry name" value="CIMR"/>
    <property type="match status" value="1"/>
</dbReference>
<evidence type="ECO:0000256" key="10">
    <source>
        <dbReference type="SAM" id="Phobius"/>
    </source>
</evidence>
<evidence type="ECO:0000256" key="9">
    <source>
        <dbReference type="ARBA" id="ARBA00049790"/>
    </source>
</evidence>
<evidence type="ECO:0000256" key="7">
    <source>
        <dbReference type="ARBA" id="ARBA00048763"/>
    </source>
</evidence>
<feature type="transmembrane region" description="Helical" evidence="10">
    <location>
        <begin position="228"/>
        <end position="250"/>
    </location>
</feature>
<evidence type="ECO:0000256" key="8">
    <source>
        <dbReference type="ARBA" id="ARBA00049075"/>
    </source>
</evidence>
<dbReference type="InterPro" id="IPR019012">
    <property type="entry name" value="RNA_cap_Gua-N2-MeTrfase"/>
</dbReference>
<keyword evidence="10" id="KW-0472">Membrane</keyword>
<evidence type="ECO:0000256" key="5">
    <source>
        <dbReference type="ARBA" id="ARBA00047418"/>
    </source>
</evidence>
<dbReference type="SUPFAM" id="SSF53335">
    <property type="entry name" value="S-adenosyl-L-methionine-dependent methyltransferases"/>
    <property type="match status" value="1"/>
</dbReference>
<keyword evidence="2" id="KW-0732">Signal</keyword>
<protein>
    <recommendedName>
        <fullName evidence="1">Trimethylguanosine synthase</fullName>
    </recommendedName>
    <alternativeName>
        <fullName evidence="9">Cap-specific guanine-N(2) methyltransferase</fullName>
    </alternativeName>
</protein>
<dbReference type="PANTHER" id="PTHR14741">
    <property type="entry name" value="S-ADENOSYLMETHIONINE-DEPENDENT METHYLTRANSFERASE RELATED"/>
    <property type="match status" value="1"/>
</dbReference>
<evidence type="ECO:0000256" key="3">
    <source>
        <dbReference type="ARBA" id="ARBA00023157"/>
    </source>
</evidence>
<comment type="catalytic activity">
    <reaction evidence="6">
        <text>a 5'-end (N(7)-methyl 5'-triphosphoguanosine)-ribonucleoside in snoRNA + S-adenosyl-L-methionine = a 5'-end (N(2),N(7)-dimethyl 5'-triphosphoguanosine)-ribonucleoside in snoRNA + S-adenosyl-L-homocysteine + H(+)</text>
        <dbReference type="Rhea" id="RHEA:78475"/>
        <dbReference type="Rhea" id="RHEA-COMP:19086"/>
        <dbReference type="Rhea" id="RHEA-COMP:19088"/>
        <dbReference type="ChEBI" id="CHEBI:15378"/>
        <dbReference type="ChEBI" id="CHEBI:57856"/>
        <dbReference type="ChEBI" id="CHEBI:59789"/>
        <dbReference type="ChEBI" id="CHEBI:156461"/>
        <dbReference type="ChEBI" id="CHEBI:172880"/>
    </reaction>
    <physiologicalReaction direction="left-to-right" evidence="6">
        <dbReference type="Rhea" id="RHEA:78476"/>
    </physiologicalReaction>
</comment>
<dbReference type="STRING" id="52247.A0A4T0WXN7"/>
<dbReference type="AlphaFoldDB" id="A0A4T0WXN7"/>
<dbReference type="InterPro" id="IPR009011">
    <property type="entry name" value="Man6P_isomerase_rcpt-bd_dom_sf"/>
</dbReference>
<dbReference type="Gene3D" id="3.40.50.150">
    <property type="entry name" value="Vaccinia Virus protein VP39"/>
    <property type="match status" value="1"/>
</dbReference>
<dbReference type="SUPFAM" id="SSF50911">
    <property type="entry name" value="Mannose 6-phosphate receptor domain"/>
    <property type="match status" value="1"/>
</dbReference>
<accession>A0A4T0WXN7</accession>
<evidence type="ECO:0000256" key="4">
    <source>
        <dbReference type="ARBA" id="ARBA00025783"/>
    </source>
</evidence>
<dbReference type="GO" id="GO:0071164">
    <property type="term" value="F:RNA cap trimethylguanosine synthase activity"/>
    <property type="evidence" value="ECO:0007669"/>
    <property type="project" value="TreeGrafter"/>
</dbReference>
<evidence type="ECO:0000313" key="12">
    <source>
        <dbReference type="EMBL" id="TID15820.1"/>
    </source>
</evidence>
<dbReference type="Pfam" id="PF09445">
    <property type="entry name" value="Methyltransf_15"/>
    <property type="match status" value="1"/>
</dbReference>
<evidence type="ECO:0000313" key="13">
    <source>
        <dbReference type="Proteomes" id="UP000307173"/>
    </source>
</evidence>
<comment type="catalytic activity">
    <reaction evidence="5">
        <text>a 5'-end (N(2),N(7)-dimethyl 5'-triphosphoguanosine)-ribonucleoside in snoRNA + S-adenosyl-L-methionine = a 5'-end (N(2),N(2),N(7)-trimethyl 5'-triphosphoguanosine)-ribonucleoside in snoRNA + S-adenosyl-L-homocysteine + H(+)</text>
        <dbReference type="Rhea" id="RHEA:78507"/>
        <dbReference type="Rhea" id="RHEA-COMP:19088"/>
        <dbReference type="Rhea" id="RHEA-COMP:19090"/>
        <dbReference type="ChEBI" id="CHEBI:15378"/>
        <dbReference type="ChEBI" id="CHEBI:57856"/>
        <dbReference type="ChEBI" id="CHEBI:59789"/>
        <dbReference type="ChEBI" id="CHEBI:167623"/>
        <dbReference type="ChEBI" id="CHEBI:172880"/>
    </reaction>
    <physiologicalReaction direction="left-to-right" evidence="5">
        <dbReference type="Rhea" id="RHEA:78508"/>
    </physiologicalReaction>
</comment>
<dbReference type="EMBL" id="SELW01000652">
    <property type="protein sequence ID" value="TID15820.1"/>
    <property type="molecule type" value="Genomic_DNA"/>
</dbReference>
<gene>
    <name evidence="12" type="ORF">CANINC_004349</name>
</gene>
<dbReference type="InterPro" id="IPR044865">
    <property type="entry name" value="MRH_dom"/>
</dbReference>
<proteinExistence type="inferred from homology"/>
<organism evidence="12 13">
    <name type="scientific">Pichia inconspicua</name>
    <dbReference type="NCBI Taxonomy" id="52247"/>
    <lineage>
        <taxon>Eukaryota</taxon>
        <taxon>Fungi</taxon>
        <taxon>Dikarya</taxon>
        <taxon>Ascomycota</taxon>
        <taxon>Saccharomycotina</taxon>
        <taxon>Pichiomycetes</taxon>
        <taxon>Pichiales</taxon>
        <taxon>Pichiaceae</taxon>
        <taxon>Pichia</taxon>
    </lineage>
</organism>
<dbReference type="OrthoDB" id="4504960at2759"/>
<reference evidence="12 13" key="1">
    <citation type="journal article" date="2019" name="Front. Genet.">
        <title>Whole-Genome Sequencing of the Opportunistic Yeast Pathogen Candida inconspicua Uncovers Its Hybrid Origin.</title>
        <authorList>
            <person name="Mixao V."/>
            <person name="Hansen A.P."/>
            <person name="Saus E."/>
            <person name="Boekhout T."/>
            <person name="Lass-Florl C."/>
            <person name="Gabaldon T."/>
        </authorList>
    </citation>
    <scope>NUCLEOTIDE SEQUENCE [LARGE SCALE GENOMIC DNA]</scope>
    <source>
        <strain evidence="12 13">CBS 180</strain>
    </source>
</reference>
<evidence type="ECO:0000256" key="6">
    <source>
        <dbReference type="ARBA" id="ARBA00048740"/>
    </source>
</evidence>
<comment type="caution">
    <text evidence="12">The sequence shown here is derived from an EMBL/GenBank/DDBJ whole genome shotgun (WGS) entry which is preliminary data.</text>
</comment>
<dbReference type="GO" id="GO:0005634">
    <property type="term" value="C:nucleus"/>
    <property type="evidence" value="ECO:0007669"/>
    <property type="project" value="TreeGrafter"/>
</dbReference>
<evidence type="ECO:0000259" key="11">
    <source>
        <dbReference type="PROSITE" id="PS51914"/>
    </source>
</evidence>
<feature type="domain" description="MRH" evidence="11">
    <location>
        <begin position="56"/>
        <end position="219"/>
    </location>
</feature>
<keyword evidence="10" id="KW-0812">Transmembrane</keyword>
<keyword evidence="3" id="KW-1015">Disulfide bond</keyword>